<dbReference type="InterPro" id="IPR001867">
    <property type="entry name" value="OmpR/PhoB-type_DNA-bd"/>
</dbReference>
<dbReference type="InterPro" id="IPR011990">
    <property type="entry name" value="TPR-like_helical_dom_sf"/>
</dbReference>
<comment type="caution">
    <text evidence="8">The sequence shown here is derived from an EMBL/GenBank/DDBJ whole genome shotgun (WGS) entry which is preliminary data.</text>
</comment>
<evidence type="ECO:0000256" key="2">
    <source>
        <dbReference type="ARBA" id="ARBA00023012"/>
    </source>
</evidence>
<keyword evidence="5" id="KW-0804">Transcription</keyword>
<comment type="similarity">
    <text evidence="1">Belongs to the AfsR/DnrI/RedD regulatory family.</text>
</comment>
<dbReference type="InterPro" id="IPR051677">
    <property type="entry name" value="AfsR-DnrI-RedD_regulator"/>
</dbReference>
<protein>
    <submittedName>
        <fullName evidence="8">DNA-binding SARP family transcriptional activator</fullName>
    </submittedName>
</protein>
<dbReference type="InterPro" id="IPR005158">
    <property type="entry name" value="BTAD"/>
</dbReference>
<evidence type="ECO:0000256" key="1">
    <source>
        <dbReference type="ARBA" id="ARBA00005820"/>
    </source>
</evidence>
<dbReference type="Pfam" id="PF00486">
    <property type="entry name" value="Trans_reg_C"/>
    <property type="match status" value="1"/>
</dbReference>
<evidence type="ECO:0000259" key="7">
    <source>
        <dbReference type="PROSITE" id="PS51755"/>
    </source>
</evidence>
<organism evidence="8 9">
    <name type="scientific">Streptomyces netropsis</name>
    <name type="common">Streptoverticillium netropsis</name>
    <dbReference type="NCBI Taxonomy" id="55404"/>
    <lineage>
        <taxon>Bacteria</taxon>
        <taxon>Bacillati</taxon>
        <taxon>Actinomycetota</taxon>
        <taxon>Actinomycetes</taxon>
        <taxon>Kitasatosporales</taxon>
        <taxon>Streptomycetaceae</taxon>
        <taxon>Streptomyces</taxon>
    </lineage>
</organism>
<name>A0A7W7LET7_STRNE</name>
<dbReference type="SUPFAM" id="SSF48452">
    <property type="entry name" value="TPR-like"/>
    <property type="match status" value="1"/>
</dbReference>
<evidence type="ECO:0000256" key="4">
    <source>
        <dbReference type="ARBA" id="ARBA00023125"/>
    </source>
</evidence>
<evidence type="ECO:0000313" key="9">
    <source>
        <dbReference type="Proteomes" id="UP000556436"/>
    </source>
</evidence>
<evidence type="ECO:0000256" key="5">
    <source>
        <dbReference type="ARBA" id="ARBA00023163"/>
    </source>
</evidence>
<dbReference type="Gene3D" id="1.25.40.10">
    <property type="entry name" value="Tetratricopeptide repeat domain"/>
    <property type="match status" value="1"/>
</dbReference>
<dbReference type="GO" id="GO:0006355">
    <property type="term" value="P:regulation of DNA-templated transcription"/>
    <property type="evidence" value="ECO:0007669"/>
    <property type="project" value="InterPro"/>
</dbReference>
<dbReference type="CDD" id="cd15831">
    <property type="entry name" value="BTAD"/>
    <property type="match status" value="1"/>
</dbReference>
<evidence type="ECO:0000256" key="6">
    <source>
        <dbReference type="PROSITE-ProRule" id="PRU01091"/>
    </source>
</evidence>
<dbReference type="Gene3D" id="1.10.10.10">
    <property type="entry name" value="Winged helix-like DNA-binding domain superfamily/Winged helix DNA-binding domain"/>
    <property type="match status" value="1"/>
</dbReference>
<proteinExistence type="inferred from homology"/>
<dbReference type="PROSITE" id="PS51755">
    <property type="entry name" value="OMPR_PHOB"/>
    <property type="match status" value="1"/>
</dbReference>
<dbReference type="Proteomes" id="UP000556436">
    <property type="component" value="Unassembled WGS sequence"/>
</dbReference>
<accession>A0A7W7LET7</accession>
<dbReference type="GO" id="GO:0003677">
    <property type="term" value="F:DNA binding"/>
    <property type="evidence" value="ECO:0007669"/>
    <property type="project" value="UniProtKB-UniRule"/>
</dbReference>
<dbReference type="SUPFAM" id="SSF46894">
    <property type="entry name" value="C-terminal effector domain of the bipartite response regulators"/>
    <property type="match status" value="1"/>
</dbReference>
<keyword evidence="9" id="KW-1185">Reference proteome</keyword>
<keyword evidence="3" id="KW-0805">Transcription regulation</keyword>
<dbReference type="PANTHER" id="PTHR35807">
    <property type="entry name" value="TRANSCRIPTIONAL REGULATOR REDD-RELATED"/>
    <property type="match status" value="1"/>
</dbReference>
<dbReference type="AlphaFoldDB" id="A0A7W7LET7"/>
<reference evidence="8 9" key="1">
    <citation type="submission" date="2020-08" db="EMBL/GenBank/DDBJ databases">
        <title>Genomic Encyclopedia of Type Strains, Phase III (KMG-III): the genomes of soil and plant-associated and newly described type strains.</title>
        <authorList>
            <person name="Whitman W."/>
        </authorList>
    </citation>
    <scope>NUCLEOTIDE SEQUENCE [LARGE SCALE GENOMIC DNA]</scope>
    <source>
        <strain evidence="8 9">CECT 3265</strain>
    </source>
</reference>
<dbReference type="InterPro" id="IPR036388">
    <property type="entry name" value="WH-like_DNA-bd_sf"/>
</dbReference>
<evidence type="ECO:0000256" key="3">
    <source>
        <dbReference type="ARBA" id="ARBA00023015"/>
    </source>
</evidence>
<sequence length="255" mass="28634">MKFKLLGQFEIVVTEDRSFFLSRSKVSQLIGLLLVQNGETVSVDTLIEELWGENAPRSALTTLQTYIYHARKIFAGMPGGEHVLVTRPAGYVIQVPDDAIDVAVFERLVQRARRLLDGDRPEEAMGCLDEARALWRGPVLVGMMIGSVLEAHLTYINELRFAATHLHIEASQRLGRHQEIIPQLRLLVAENPLNESLHAQLIKALDKCGRRAEALQAYRNLWRILDAELGVEPAPELQLLQHELLSRGSVVHGRS</sequence>
<dbReference type="Pfam" id="PF03704">
    <property type="entry name" value="BTAD"/>
    <property type="match status" value="1"/>
</dbReference>
<keyword evidence="2" id="KW-0902">Two-component regulatory system</keyword>
<keyword evidence="4 6" id="KW-0238">DNA-binding</keyword>
<dbReference type="GO" id="GO:0000160">
    <property type="term" value="P:phosphorelay signal transduction system"/>
    <property type="evidence" value="ECO:0007669"/>
    <property type="project" value="UniProtKB-KW"/>
</dbReference>
<evidence type="ECO:0000313" key="8">
    <source>
        <dbReference type="EMBL" id="MBB4888867.1"/>
    </source>
</evidence>
<dbReference type="PANTHER" id="PTHR35807:SF1">
    <property type="entry name" value="TRANSCRIPTIONAL REGULATOR REDD"/>
    <property type="match status" value="1"/>
</dbReference>
<dbReference type="SMART" id="SM01043">
    <property type="entry name" value="BTAD"/>
    <property type="match status" value="1"/>
</dbReference>
<dbReference type="SMART" id="SM00862">
    <property type="entry name" value="Trans_reg_C"/>
    <property type="match status" value="1"/>
</dbReference>
<feature type="DNA-binding region" description="OmpR/PhoB-type" evidence="6">
    <location>
        <begin position="1"/>
        <end position="95"/>
    </location>
</feature>
<dbReference type="EMBL" id="JACHJG010000011">
    <property type="protein sequence ID" value="MBB4888867.1"/>
    <property type="molecule type" value="Genomic_DNA"/>
</dbReference>
<gene>
    <name evidence="8" type="ORF">FHS38_004942</name>
</gene>
<dbReference type="RefSeq" id="WP_184736817.1">
    <property type="nucleotide sequence ID" value="NZ_BMRW01000002.1"/>
</dbReference>
<feature type="domain" description="OmpR/PhoB-type" evidence="7">
    <location>
        <begin position="1"/>
        <end position="95"/>
    </location>
</feature>
<dbReference type="InterPro" id="IPR016032">
    <property type="entry name" value="Sig_transdc_resp-reg_C-effctor"/>
</dbReference>